<proteinExistence type="predicted"/>
<evidence type="ECO:0000313" key="2">
    <source>
        <dbReference type="Proteomes" id="UP000023464"/>
    </source>
</evidence>
<evidence type="ECO:0000313" key="1">
    <source>
        <dbReference type="EMBL" id="EYU16927.1"/>
    </source>
</evidence>
<protein>
    <submittedName>
        <fullName evidence="1">Uncharacterized protein</fullName>
    </submittedName>
</protein>
<dbReference type="Proteomes" id="UP000023464">
    <property type="component" value="Unassembled WGS sequence"/>
</dbReference>
<reference evidence="1 2" key="1">
    <citation type="submission" date="2014-03" db="EMBL/GenBank/DDBJ databases">
        <title>Draft Genome of Photorhabdus luminescens BA1, an Egyptian Isolate.</title>
        <authorList>
            <person name="Ghazal S."/>
            <person name="Hurst S.G.IV."/>
            <person name="Morris K."/>
            <person name="Thomas K."/>
            <person name="Tisa L.S."/>
        </authorList>
    </citation>
    <scope>NUCLEOTIDE SEQUENCE [LARGE SCALE GENOMIC DNA]</scope>
    <source>
        <strain evidence="1 2">BA1</strain>
    </source>
</reference>
<gene>
    <name evidence="1" type="ORF">BA1DRAFT_00441</name>
</gene>
<dbReference type="EMBL" id="JFGV01000004">
    <property type="protein sequence ID" value="EYU16927.1"/>
    <property type="molecule type" value="Genomic_DNA"/>
</dbReference>
<name>A0A022PLH4_9GAMM</name>
<dbReference type="AlphaFoldDB" id="A0A022PLH4"/>
<comment type="caution">
    <text evidence="1">The sequence shown here is derived from an EMBL/GenBank/DDBJ whole genome shotgun (WGS) entry which is preliminary data.</text>
</comment>
<keyword evidence="2" id="KW-1185">Reference proteome</keyword>
<organism evidence="1 2">
    <name type="scientific">Photorhabdus aegyptia</name>
    <dbReference type="NCBI Taxonomy" id="2805098"/>
    <lineage>
        <taxon>Bacteria</taxon>
        <taxon>Pseudomonadati</taxon>
        <taxon>Pseudomonadota</taxon>
        <taxon>Gammaproteobacteria</taxon>
        <taxon>Enterobacterales</taxon>
        <taxon>Morganellaceae</taxon>
        <taxon>Photorhabdus</taxon>
    </lineage>
</organism>
<sequence>MIHQSYNTIYRSTKIGTTQPFCPKENNVTEYFLLRNGYVSNGLTRTQVI</sequence>
<accession>A0A022PLH4</accession>